<keyword evidence="2" id="KW-1185">Reference proteome</keyword>
<dbReference type="AlphaFoldDB" id="A0A9K3E795"/>
<evidence type="ECO:0000313" key="1">
    <source>
        <dbReference type="EMBL" id="KAF5768226.1"/>
    </source>
</evidence>
<protein>
    <submittedName>
        <fullName evidence="1">Uncharacterized protein</fullName>
    </submittedName>
</protein>
<dbReference type="EMBL" id="MNCJ02000329">
    <property type="protein sequence ID" value="KAF5768226.1"/>
    <property type="molecule type" value="Genomic_DNA"/>
</dbReference>
<dbReference type="Proteomes" id="UP000215914">
    <property type="component" value="Unassembled WGS sequence"/>
</dbReference>
<name>A0A9K3E795_HELAN</name>
<gene>
    <name evidence="1" type="ORF">HanXRQr2_Chr14g0633941</name>
</gene>
<reference evidence="1" key="2">
    <citation type="submission" date="2020-06" db="EMBL/GenBank/DDBJ databases">
        <title>Helianthus annuus Genome sequencing and assembly Release 2.</title>
        <authorList>
            <person name="Gouzy J."/>
            <person name="Langlade N."/>
            <person name="Munos S."/>
        </authorList>
    </citation>
    <scope>NUCLEOTIDE SEQUENCE</scope>
    <source>
        <tissue evidence="1">Leaves</tissue>
    </source>
</reference>
<reference evidence="1" key="1">
    <citation type="journal article" date="2017" name="Nature">
        <title>The sunflower genome provides insights into oil metabolism, flowering and Asterid evolution.</title>
        <authorList>
            <person name="Badouin H."/>
            <person name="Gouzy J."/>
            <person name="Grassa C.J."/>
            <person name="Murat F."/>
            <person name="Staton S.E."/>
            <person name="Cottret L."/>
            <person name="Lelandais-Briere C."/>
            <person name="Owens G.L."/>
            <person name="Carrere S."/>
            <person name="Mayjonade B."/>
            <person name="Legrand L."/>
            <person name="Gill N."/>
            <person name="Kane N.C."/>
            <person name="Bowers J.E."/>
            <person name="Hubner S."/>
            <person name="Bellec A."/>
            <person name="Berard A."/>
            <person name="Berges H."/>
            <person name="Blanchet N."/>
            <person name="Boniface M.C."/>
            <person name="Brunel D."/>
            <person name="Catrice O."/>
            <person name="Chaidir N."/>
            <person name="Claudel C."/>
            <person name="Donnadieu C."/>
            <person name="Faraut T."/>
            <person name="Fievet G."/>
            <person name="Helmstetter N."/>
            <person name="King M."/>
            <person name="Knapp S.J."/>
            <person name="Lai Z."/>
            <person name="Le Paslier M.C."/>
            <person name="Lippi Y."/>
            <person name="Lorenzon L."/>
            <person name="Mandel J.R."/>
            <person name="Marage G."/>
            <person name="Marchand G."/>
            <person name="Marquand E."/>
            <person name="Bret-Mestries E."/>
            <person name="Morien E."/>
            <person name="Nambeesan S."/>
            <person name="Nguyen T."/>
            <person name="Pegot-Espagnet P."/>
            <person name="Pouilly N."/>
            <person name="Raftis F."/>
            <person name="Sallet E."/>
            <person name="Schiex T."/>
            <person name="Thomas J."/>
            <person name="Vandecasteele C."/>
            <person name="Vares D."/>
            <person name="Vear F."/>
            <person name="Vautrin S."/>
            <person name="Crespi M."/>
            <person name="Mangin B."/>
            <person name="Burke J.M."/>
            <person name="Salse J."/>
            <person name="Munos S."/>
            <person name="Vincourt P."/>
            <person name="Rieseberg L.H."/>
            <person name="Langlade N.B."/>
        </authorList>
    </citation>
    <scope>NUCLEOTIDE SEQUENCE</scope>
    <source>
        <tissue evidence="1">Leaves</tissue>
    </source>
</reference>
<sequence>MKFPLQCFSKSSPVPLDCSRLPIPARMGSGVVTVKVVSELSHCFKPVSVVIIILKLK</sequence>
<proteinExistence type="predicted"/>
<evidence type="ECO:0000313" key="2">
    <source>
        <dbReference type="Proteomes" id="UP000215914"/>
    </source>
</evidence>
<dbReference type="Gramene" id="mRNA:HanXRQr2_Chr14g0633941">
    <property type="protein sequence ID" value="CDS:HanXRQr2_Chr14g0633941.1"/>
    <property type="gene ID" value="HanXRQr2_Chr14g0633941"/>
</dbReference>
<organism evidence="1 2">
    <name type="scientific">Helianthus annuus</name>
    <name type="common">Common sunflower</name>
    <dbReference type="NCBI Taxonomy" id="4232"/>
    <lineage>
        <taxon>Eukaryota</taxon>
        <taxon>Viridiplantae</taxon>
        <taxon>Streptophyta</taxon>
        <taxon>Embryophyta</taxon>
        <taxon>Tracheophyta</taxon>
        <taxon>Spermatophyta</taxon>
        <taxon>Magnoliopsida</taxon>
        <taxon>eudicotyledons</taxon>
        <taxon>Gunneridae</taxon>
        <taxon>Pentapetalae</taxon>
        <taxon>asterids</taxon>
        <taxon>campanulids</taxon>
        <taxon>Asterales</taxon>
        <taxon>Asteraceae</taxon>
        <taxon>Asteroideae</taxon>
        <taxon>Heliantheae alliance</taxon>
        <taxon>Heliantheae</taxon>
        <taxon>Helianthus</taxon>
    </lineage>
</organism>
<comment type="caution">
    <text evidence="1">The sequence shown here is derived from an EMBL/GenBank/DDBJ whole genome shotgun (WGS) entry which is preliminary data.</text>
</comment>
<accession>A0A9K3E795</accession>